<evidence type="ECO:0000313" key="2">
    <source>
        <dbReference type="EMBL" id="KAJ7710777.1"/>
    </source>
</evidence>
<protein>
    <submittedName>
        <fullName evidence="2">Uncharacterized protein</fullName>
    </submittedName>
</protein>
<gene>
    <name evidence="2" type="ORF">B0H17DRAFT_1190466</name>
</gene>
<organism evidence="2 3">
    <name type="scientific">Mycena rosella</name>
    <name type="common">Pink bonnet</name>
    <name type="synonym">Agaricus rosellus</name>
    <dbReference type="NCBI Taxonomy" id="1033263"/>
    <lineage>
        <taxon>Eukaryota</taxon>
        <taxon>Fungi</taxon>
        <taxon>Dikarya</taxon>
        <taxon>Basidiomycota</taxon>
        <taxon>Agaricomycotina</taxon>
        <taxon>Agaricomycetes</taxon>
        <taxon>Agaricomycetidae</taxon>
        <taxon>Agaricales</taxon>
        <taxon>Marasmiineae</taxon>
        <taxon>Mycenaceae</taxon>
        <taxon>Mycena</taxon>
    </lineage>
</organism>
<comment type="caution">
    <text evidence="2">The sequence shown here is derived from an EMBL/GenBank/DDBJ whole genome shotgun (WGS) entry which is preliminary data.</text>
</comment>
<proteinExistence type="predicted"/>
<keyword evidence="3" id="KW-1185">Reference proteome</keyword>
<sequence length="202" mass="22492">MSWKWADYATKHQLRIEGWPAQLKATFPSPGFDLANLKDAKALGGMIDETKKRYLGGEDKVRLIVSWTEEERELDLEDMLTVLLVNQNRNKGQKHKRITPATEVSEDEQDKDPSDAEPAPVKTKAANPPPVKRPRLSKLMDSNAGAVSTSNVPSVPTASGSGTPTALTCRYTHDRETSEPFAALKIARYGESRREFSGRRRS</sequence>
<name>A0AAD7MCM4_MYCRO</name>
<dbReference type="Proteomes" id="UP001221757">
    <property type="component" value="Unassembled WGS sequence"/>
</dbReference>
<feature type="region of interest" description="Disordered" evidence="1">
    <location>
        <begin position="89"/>
        <end position="168"/>
    </location>
</feature>
<evidence type="ECO:0000256" key="1">
    <source>
        <dbReference type="SAM" id="MobiDB-lite"/>
    </source>
</evidence>
<reference evidence="2" key="1">
    <citation type="submission" date="2023-03" db="EMBL/GenBank/DDBJ databases">
        <title>Massive genome expansion in bonnet fungi (Mycena s.s.) driven by repeated elements and novel gene families across ecological guilds.</title>
        <authorList>
            <consortium name="Lawrence Berkeley National Laboratory"/>
            <person name="Harder C.B."/>
            <person name="Miyauchi S."/>
            <person name="Viragh M."/>
            <person name="Kuo A."/>
            <person name="Thoen E."/>
            <person name="Andreopoulos B."/>
            <person name="Lu D."/>
            <person name="Skrede I."/>
            <person name="Drula E."/>
            <person name="Henrissat B."/>
            <person name="Morin E."/>
            <person name="Kohler A."/>
            <person name="Barry K."/>
            <person name="LaButti K."/>
            <person name="Morin E."/>
            <person name="Salamov A."/>
            <person name="Lipzen A."/>
            <person name="Mereny Z."/>
            <person name="Hegedus B."/>
            <person name="Baldrian P."/>
            <person name="Stursova M."/>
            <person name="Weitz H."/>
            <person name="Taylor A."/>
            <person name="Grigoriev I.V."/>
            <person name="Nagy L.G."/>
            <person name="Martin F."/>
            <person name="Kauserud H."/>
        </authorList>
    </citation>
    <scope>NUCLEOTIDE SEQUENCE</scope>
    <source>
        <strain evidence="2">CBHHK067</strain>
    </source>
</reference>
<dbReference type="AlphaFoldDB" id="A0AAD7MCM4"/>
<feature type="compositionally biased region" description="Polar residues" evidence="1">
    <location>
        <begin position="145"/>
        <end position="166"/>
    </location>
</feature>
<dbReference type="EMBL" id="JARKIE010000001">
    <property type="protein sequence ID" value="KAJ7710777.1"/>
    <property type="molecule type" value="Genomic_DNA"/>
</dbReference>
<evidence type="ECO:0000313" key="3">
    <source>
        <dbReference type="Proteomes" id="UP001221757"/>
    </source>
</evidence>
<accession>A0AAD7MCM4</accession>